<keyword evidence="2" id="KW-1185">Reference proteome</keyword>
<dbReference type="AlphaFoldDB" id="A0A225VQG1"/>
<evidence type="ECO:0000313" key="2">
    <source>
        <dbReference type="Proteomes" id="UP000198211"/>
    </source>
</evidence>
<dbReference type="EMBL" id="NBNE01003483">
    <property type="protein sequence ID" value="OWZ07582.1"/>
    <property type="molecule type" value="Genomic_DNA"/>
</dbReference>
<accession>A0A225VQG1</accession>
<proteinExistence type="predicted"/>
<name>A0A225VQG1_9STRA</name>
<dbReference type="PANTHER" id="PTHR11439">
    <property type="entry name" value="GAG-POL-RELATED RETROTRANSPOSON"/>
    <property type="match status" value="1"/>
</dbReference>
<sequence>MKYVQDIMQKFHMDTAYPMNSPMTTDAVKLEPSSDNAHKQDKRLPYRSLVGCLQYLVSGSRPELATAIRILSKFLEKYNTVHWSAAKRVLRYLSGSRNMGLHYNLVEARKFEGFHIEKG</sequence>
<organism evidence="1 2">
    <name type="scientific">Phytophthora megakarya</name>
    <dbReference type="NCBI Taxonomy" id="4795"/>
    <lineage>
        <taxon>Eukaryota</taxon>
        <taxon>Sar</taxon>
        <taxon>Stramenopiles</taxon>
        <taxon>Oomycota</taxon>
        <taxon>Peronosporomycetes</taxon>
        <taxon>Peronosporales</taxon>
        <taxon>Peronosporaceae</taxon>
        <taxon>Phytophthora</taxon>
    </lineage>
</organism>
<comment type="caution">
    <text evidence="1">The sequence shown here is derived from an EMBL/GenBank/DDBJ whole genome shotgun (WGS) entry which is preliminary data.</text>
</comment>
<dbReference type="Proteomes" id="UP000198211">
    <property type="component" value="Unassembled WGS sequence"/>
</dbReference>
<dbReference type="PANTHER" id="PTHR11439:SF483">
    <property type="entry name" value="PEPTIDE SYNTHASE GLIP-LIKE, PUTATIVE (AFU_ORTHOLOGUE AFUA_3G12920)-RELATED"/>
    <property type="match status" value="1"/>
</dbReference>
<evidence type="ECO:0000313" key="1">
    <source>
        <dbReference type="EMBL" id="OWZ07582.1"/>
    </source>
</evidence>
<protein>
    <submittedName>
        <fullName evidence="1">Copia protein</fullName>
    </submittedName>
</protein>
<dbReference type="STRING" id="4795.A0A225VQG1"/>
<dbReference type="OrthoDB" id="114355at2759"/>
<reference evidence="2" key="1">
    <citation type="submission" date="2017-03" db="EMBL/GenBank/DDBJ databases">
        <title>Phytopthora megakarya and P. palmivora, two closely related causual agents of cacao black pod achieved similar genome size and gene model numbers by different mechanisms.</title>
        <authorList>
            <person name="Ali S."/>
            <person name="Shao J."/>
            <person name="Larry D.J."/>
            <person name="Kronmiller B."/>
            <person name="Shen D."/>
            <person name="Strem M.D."/>
            <person name="Melnick R.L."/>
            <person name="Guiltinan M.J."/>
            <person name="Tyler B.M."/>
            <person name="Meinhardt L.W."/>
            <person name="Bailey B.A."/>
        </authorList>
    </citation>
    <scope>NUCLEOTIDE SEQUENCE [LARGE SCALE GENOMIC DNA]</scope>
    <source>
        <strain evidence="2">zdho120</strain>
    </source>
</reference>
<gene>
    <name evidence="1" type="ORF">PHMEG_00020009</name>
</gene>